<dbReference type="Gene3D" id="3.10.180.10">
    <property type="entry name" value="2,3-Dihydroxybiphenyl 1,2-Dioxygenase, domain 1"/>
    <property type="match status" value="1"/>
</dbReference>
<organism evidence="2 3">
    <name type="scientific">Marinobacter zhejiangensis</name>
    <dbReference type="NCBI Taxonomy" id="488535"/>
    <lineage>
        <taxon>Bacteria</taxon>
        <taxon>Pseudomonadati</taxon>
        <taxon>Pseudomonadota</taxon>
        <taxon>Gammaproteobacteria</taxon>
        <taxon>Pseudomonadales</taxon>
        <taxon>Marinobacteraceae</taxon>
        <taxon>Marinobacter</taxon>
    </lineage>
</organism>
<keyword evidence="3" id="KW-1185">Reference proteome</keyword>
<feature type="domain" description="VOC" evidence="1">
    <location>
        <begin position="8"/>
        <end position="119"/>
    </location>
</feature>
<evidence type="ECO:0000313" key="2">
    <source>
        <dbReference type="EMBL" id="SFM37118.1"/>
    </source>
</evidence>
<dbReference type="AlphaFoldDB" id="A0A1I4QAL2"/>
<accession>A0A1I4QAL2</accession>
<dbReference type="PROSITE" id="PS51819">
    <property type="entry name" value="VOC"/>
    <property type="match status" value="1"/>
</dbReference>
<dbReference type="InterPro" id="IPR037523">
    <property type="entry name" value="VOC_core"/>
</dbReference>
<name>A0A1I4QAL2_9GAMM</name>
<sequence>MKAEFHPGKNIAMKIPTHEYQDTVRFYRDVLRFKLIAGHGDGETPRFEFGDKVLWLDCVPGLSQAEIWLEIVTNDIDQAADVFKVQGCHRRDEIEPLPDGFRAFWIASPSNIIHLVTSGNPGFDQAPDLDQVD</sequence>
<dbReference type="Proteomes" id="UP000198519">
    <property type="component" value="Unassembled WGS sequence"/>
</dbReference>
<dbReference type="SUPFAM" id="SSF54593">
    <property type="entry name" value="Glyoxalase/Bleomycin resistance protein/Dihydroxybiphenyl dioxygenase"/>
    <property type="match status" value="1"/>
</dbReference>
<dbReference type="EMBL" id="FOUE01000003">
    <property type="protein sequence ID" value="SFM37118.1"/>
    <property type="molecule type" value="Genomic_DNA"/>
</dbReference>
<dbReference type="STRING" id="488535.SAMN04487963_2281"/>
<gene>
    <name evidence="2" type="ORF">SAMN04487963_2281</name>
</gene>
<proteinExistence type="predicted"/>
<dbReference type="OrthoDB" id="2871523at2"/>
<evidence type="ECO:0000259" key="1">
    <source>
        <dbReference type="PROSITE" id="PS51819"/>
    </source>
</evidence>
<evidence type="ECO:0000313" key="3">
    <source>
        <dbReference type="Proteomes" id="UP000198519"/>
    </source>
</evidence>
<reference evidence="3" key="1">
    <citation type="submission" date="2016-10" db="EMBL/GenBank/DDBJ databases">
        <authorList>
            <person name="Varghese N."/>
            <person name="Submissions S."/>
        </authorList>
    </citation>
    <scope>NUCLEOTIDE SEQUENCE [LARGE SCALE GENOMIC DNA]</scope>
    <source>
        <strain evidence="3">CGMCC 1.7061</strain>
    </source>
</reference>
<dbReference type="InterPro" id="IPR029068">
    <property type="entry name" value="Glyas_Bleomycin-R_OHBP_Dase"/>
</dbReference>
<dbReference type="RefSeq" id="WP_092022607.1">
    <property type="nucleotide sequence ID" value="NZ_FOUE01000003.1"/>
</dbReference>
<protein>
    <recommendedName>
        <fullName evidence="1">VOC domain-containing protein</fullName>
    </recommendedName>
</protein>